<proteinExistence type="predicted"/>
<dbReference type="Proteomes" id="UP000507954">
    <property type="component" value="Unassembled WGS sequence"/>
</dbReference>
<dbReference type="AlphaFoldDB" id="A0A508WU82"/>
<accession>A0A508WU82</accession>
<organism evidence="1">
    <name type="scientific">Sinorhizobium medicae</name>
    <dbReference type="NCBI Taxonomy" id="110321"/>
    <lineage>
        <taxon>Bacteria</taxon>
        <taxon>Pseudomonadati</taxon>
        <taxon>Pseudomonadota</taxon>
        <taxon>Alphaproteobacteria</taxon>
        <taxon>Hyphomicrobiales</taxon>
        <taxon>Rhizobiaceae</taxon>
        <taxon>Sinorhizobium/Ensifer group</taxon>
        <taxon>Sinorhizobium</taxon>
    </lineage>
</organism>
<evidence type="ECO:0000313" key="1">
    <source>
        <dbReference type="EMBL" id="VTZ61117.1"/>
    </source>
</evidence>
<name>A0A508WU82_9HYPH</name>
<dbReference type="EMBL" id="CABFNB010000089">
    <property type="protein sequence ID" value="VTZ61117.1"/>
    <property type="molecule type" value="Genomic_DNA"/>
</dbReference>
<protein>
    <submittedName>
        <fullName evidence="1">Uncharacterized protein</fullName>
    </submittedName>
</protein>
<reference evidence="1" key="1">
    <citation type="submission" date="2019-06" db="EMBL/GenBank/DDBJ databases">
        <authorList>
            <person name="Le Quere A."/>
            <person name="Colella S."/>
        </authorList>
    </citation>
    <scope>NUCLEOTIDE SEQUENCE</scope>
    <source>
        <strain evidence="1">EmedicaeMD41</strain>
    </source>
</reference>
<gene>
    <name evidence="1" type="ORF">EMEDMD4_240060</name>
</gene>
<sequence>MLLRVRATALVWVRAALRSRVVFDIAFDGVAAFESFVVRRPANTLRAADPGILFEVLVTRAVCLRMFGRCHRPSSCAAILSEARLAWVSLV</sequence>